<feature type="domain" description="SLH" evidence="4">
    <location>
        <begin position="214"/>
        <end position="277"/>
    </location>
</feature>
<keyword evidence="6" id="KW-1185">Reference proteome</keyword>
<protein>
    <submittedName>
        <fullName evidence="5">N-acetylmuramoyl-L-alanine amidase</fullName>
    </submittedName>
</protein>
<dbReference type="CDD" id="cd02696">
    <property type="entry name" value="MurNAc-LAA"/>
    <property type="match status" value="1"/>
</dbReference>
<dbReference type="AlphaFoldDB" id="A0A845L8Y1"/>
<comment type="caution">
    <text evidence="5">The sequence shown here is derived from an EMBL/GenBank/DDBJ whole genome shotgun (WGS) entry which is preliminary data.</text>
</comment>
<name>A0A845L8Y1_9FIRM</name>
<evidence type="ECO:0000256" key="1">
    <source>
        <dbReference type="ARBA" id="ARBA00022737"/>
    </source>
</evidence>
<feature type="compositionally biased region" description="Low complexity" evidence="3">
    <location>
        <begin position="194"/>
        <end position="204"/>
    </location>
</feature>
<dbReference type="EMBL" id="WXEY01000029">
    <property type="protein sequence ID" value="MZP31244.1"/>
    <property type="molecule type" value="Genomic_DNA"/>
</dbReference>
<evidence type="ECO:0000313" key="6">
    <source>
        <dbReference type="Proteomes" id="UP000463470"/>
    </source>
</evidence>
<evidence type="ECO:0000256" key="3">
    <source>
        <dbReference type="SAM" id="MobiDB-lite"/>
    </source>
</evidence>
<dbReference type="Pfam" id="PF00395">
    <property type="entry name" value="SLH"/>
    <property type="match status" value="1"/>
</dbReference>
<dbReference type="InterPro" id="IPR002508">
    <property type="entry name" value="MurNAc-LAA_cat"/>
</dbReference>
<keyword evidence="1" id="KW-0677">Repeat</keyword>
<dbReference type="PROSITE" id="PS51272">
    <property type="entry name" value="SLH"/>
    <property type="match status" value="1"/>
</dbReference>
<dbReference type="SMART" id="SM00646">
    <property type="entry name" value="Ami_3"/>
    <property type="match status" value="1"/>
</dbReference>
<proteinExistence type="predicted"/>
<dbReference type="Proteomes" id="UP000463470">
    <property type="component" value="Unassembled WGS sequence"/>
</dbReference>
<accession>A0A845L8Y1</accession>
<dbReference type="InterPro" id="IPR001119">
    <property type="entry name" value="SLH_dom"/>
</dbReference>
<keyword evidence="2" id="KW-0378">Hydrolase</keyword>
<dbReference type="SUPFAM" id="SSF53187">
    <property type="entry name" value="Zn-dependent exopeptidases"/>
    <property type="match status" value="1"/>
</dbReference>
<dbReference type="InterPro" id="IPR050695">
    <property type="entry name" value="N-acetylmuramoyl_amidase_3"/>
</dbReference>
<dbReference type="GO" id="GO:0008745">
    <property type="term" value="F:N-acetylmuramoyl-L-alanine amidase activity"/>
    <property type="evidence" value="ECO:0007669"/>
    <property type="project" value="InterPro"/>
</dbReference>
<reference evidence="5 6" key="1">
    <citation type="submission" date="2020-01" db="EMBL/GenBank/DDBJ databases">
        <title>Whole-genome sequence of Heliobacterium undosum DSM 13378.</title>
        <authorList>
            <person name="Kyndt J.A."/>
            <person name="Meyer T.E."/>
        </authorList>
    </citation>
    <scope>NUCLEOTIDE SEQUENCE [LARGE SCALE GENOMIC DNA]</scope>
    <source>
        <strain evidence="5 6">DSM 13378</strain>
    </source>
</reference>
<organism evidence="5 6">
    <name type="scientific">Heliomicrobium undosum</name>
    <dbReference type="NCBI Taxonomy" id="121734"/>
    <lineage>
        <taxon>Bacteria</taxon>
        <taxon>Bacillati</taxon>
        <taxon>Bacillota</taxon>
        <taxon>Clostridia</taxon>
        <taxon>Eubacteriales</taxon>
        <taxon>Heliobacteriaceae</taxon>
        <taxon>Heliomicrobium</taxon>
    </lineage>
</organism>
<sequence length="283" mass="29474">MVKVIIDPGHGGFDPGALGPTGLREADVNLAVAKRVANLLSPSVQAVLTRDGDTSPGTDVNTDLQARATIANGAGADYFVSIHCNAADSPAANGTEVYCYKFGGKGEQLARAIAGFLVPALGLRDRGVKEANFYVLRRTVMPAVLIELAFITNTVEESLLRSPLFQAKAAEAIAQGIRAFLGISDPVNGGNEAPSGEELPSETPGSGGGTPMPAPGPFKDVALDRPTAAAIARALERGLIRGDSDGRFRPSDPLSREEAVLLIDRTTDYLLAKVKAAGINIDE</sequence>
<dbReference type="GO" id="GO:0009253">
    <property type="term" value="P:peptidoglycan catabolic process"/>
    <property type="evidence" value="ECO:0007669"/>
    <property type="project" value="InterPro"/>
</dbReference>
<dbReference type="OrthoDB" id="9772024at2"/>
<evidence type="ECO:0000313" key="5">
    <source>
        <dbReference type="EMBL" id="MZP31244.1"/>
    </source>
</evidence>
<evidence type="ECO:0000256" key="2">
    <source>
        <dbReference type="ARBA" id="ARBA00022801"/>
    </source>
</evidence>
<dbReference type="Pfam" id="PF01520">
    <property type="entry name" value="Amidase_3"/>
    <property type="match status" value="1"/>
</dbReference>
<dbReference type="Gene3D" id="3.40.630.40">
    <property type="entry name" value="Zn-dependent exopeptidases"/>
    <property type="match status" value="1"/>
</dbReference>
<dbReference type="PANTHER" id="PTHR30404">
    <property type="entry name" value="N-ACETYLMURAMOYL-L-ALANINE AMIDASE"/>
    <property type="match status" value="1"/>
</dbReference>
<feature type="region of interest" description="Disordered" evidence="3">
    <location>
        <begin position="189"/>
        <end position="220"/>
    </location>
</feature>
<evidence type="ECO:0000259" key="4">
    <source>
        <dbReference type="PROSITE" id="PS51272"/>
    </source>
</evidence>
<dbReference type="PANTHER" id="PTHR30404:SF0">
    <property type="entry name" value="N-ACETYLMURAMOYL-L-ALANINE AMIDASE AMIC"/>
    <property type="match status" value="1"/>
</dbReference>
<dbReference type="GO" id="GO:0030288">
    <property type="term" value="C:outer membrane-bounded periplasmic space"/>
    <property type="evidence" value="ECO:0007669"/>
    <property type="project" value="TreeGrafter"/>
</dbReference>
<gene>
    <name evidence="5" type="ORF">GTO91_16175</name>
</gene>